<keyword evidence="2 6" id="KW-0863">Zinc-finger</keyword>
<dbReference type="GO" id="GO:0006904">
    <property type="term" value="P:vesicle docking involved in exocytosis"/>
    <property type="evidence" value="ECO:0007669"/>
    <property type="project" value="TreeGrafter"/>
</dbReference>
<keyword evidence="10" id="KW-1185">Reference proteome</keyword>
<evidence type="ECO:0000256" key="6">
    <source>
        <dbReference type="PROSITE-ProRule" id="PRU00175"/>
    </source>
</evidence>
<evidence type="ECO:0000256" key="5">
    <source>
        <dbReference type="ARBA" id="ARBA00029433"/>
    </source>
</evidence>
<keyword evidence="3" id="KW-0862">Zinc</keyword>
<name>A0AAV5QVT0_9ASCO</name>
<dbReference type="Pfam" id="PF23341">
    <property type="entry name" value="PEP5_VPS11_N"/>
    <property type="match status" value="1"/>
</dbReference>
<dbReference type="GO" id="GO:0007033">
    <property type="term" value="P:vacuole organization"/>
    <property type="evidence" value="ECO:0007669"/>
    <property type="project" value="TreeGrafter"/>
</dbReference>
<evidence type="ECO:0000313" key="10">
    <source>
        <dbReference type="Proteomes" id="UP001360560"/>
    </source>
</evidence>
<keyword evidence="1" id="KW-0479">Metal-binding</keyword>
<evidence type="ECO:0000256" key="2">
    <source>
        <dbReference type="ARBA" id="ARBA00022771"/>
    </source>
</evidence>
<comment type="subcellular location">
    <subcellularLocation>
        <location evidence="5">Endomembrane system</location>
        <topology evidence="5">Peripheral membrane protein</topology>
        <orientation evidence="5">Cytoplasmic side</orientation>
    </subcellularLocation>
</comment>
<evidence type="ECO:0000256" key="1">
    <source>
        <dbReference type="ARBA" id="ARBA00022723"/>
    </source>
</evidence>
<dbReference type="Pfam" id="PF17122">
    <property type="entry name" value="zf-C3H2C3"/>
    <property type="match status" value="1"/>
</dbReference>
<dbReference type="SUPFAM" id="SSF101908">
    <property type="entry name" value="Putative isomerase YbhE"/>
    <property type="match status" value="1"/>
</dbReference>
<dbReference type="InterPro" id="IPR024763">
    <property type="entry name" value="VPS11_C"/>
</dbReference>
<dbReference type="GO" id="GO:0007032">
    <property type="term" value="P:endosome organization"/>
    <property type="evidence" value="ECO:0007669"/>
    <property type="project" value="TreeGrafter"/>
</dbReference>
<dbReference type="InterPro" id="IPR057307">
    <property type="entry name" value="PEP5_VPS11_N"/>
</dbReference>
<dbReference type="GeneID" id="90076289"/>
<dbReference type="PANTHER" id="PTHR23323:SF24">
    <property type="entry name" value="VACUOLAR PROTEIN SORTING-ASSOCIATED PROTEIN 11 HOMOLOG"/>
    <property type="match status" value="1"/>
</dbReference>
<keyword evidence="4" id="KW-0472">Membrane</keyword>
<dbReference type="InterPro" id="IPR013083">
    <property type="entry name" value="Znf_RING/FYVE/PHD"/>
</dbReference>
<dbReference type="EMBL" id="BTFZ01000019">
    <property type="protein sequence ID" value="GMM38300.1"/>
    <property type="molecule type" value="Genomic_DNA"/>
</dbReference>
<dbReference type="Pfam" id="PF12451">
    <property type="entry name" value="VPS11_C"/>
    <property type="match status" value="1"/>
</dbReference>
<evidence type="ECO:0000256" key="3">
    <source>
        <dbReference type="ARBA" id="ARBA00022833"/>
    </source>
</evidence>
<evidence type="ECO:0000256" key="4">
    <source>
        <dbReference type="ARBA" id="ARBA00023136"/>
    </source>
</evidence>
<dbReference type="PANTHER" id="PTHR23323">
    <property type="entry name" value="VACUOLAR PROTEIN SORTING-ASSOCIATED PROTEIN"/>
    <property type="match status" value="1"/>
</dbReference>
<dbReference type="RefSeq" id="XP_064855296.1">
    <property type="nucleotide sequence ID" value="XM_064999224.1"/>
</dbReference>
<feature type="compositionally biased region" description="Basic and acidic residues" evidence="7">
    <location>
        <begin position="854"/>
        <end position="876"/>
    </location>
</feature>
<feature type="region of interest" description="Disordered" evidence="7">
    <location>
        <begin position="845"/>
        <end position="876"/>
    </location>
</feature>
<sequence>MSLSSWKQFSFLHYSPIRDPNFNTETPLFSDPSISAICSSDKYIMFAIASSIIKIVDLEFNLVYQFVGFEPNFTISYLKHSQVNNMNVICAVGESSGVPTVLKLWNLDKLMESNNSKTNDYSHHYLTSVNVQNGTNQFPLSTFAISDDFSVSAFGFTNGSTILVRGNLLNDKGARQRIIYESSGEPITGAHLFLSSPTSGYYLYVLTTSKILLFDTTGRNQNTPLNVLENTHGSNLFCNDILSSNSNLISCDSNGNSIDFYNSKFGKVNSIKTSKQFNQNRLFNFNDKYLLMVSSMDNSFTKSVMNDNIEDTSSPAGSIFKFNPSSTSGGNSEFKTTKIMVIDYTHNFIIFNLTISHNITNVINVANDGLYLLSSNGIFYKLQEKSINDKIQILIQRDLYPMAIQLAEEELAVNNPASTITKKDLFLIKKKYGDYLYDKGDFQESIGQYIDSINLKNNSFNLNVILKFKNNDKILYLTEYLEHLCFSNKEIFERHLIKYSSSDDLINEDYLTLLLCNYCKLKDIAKFQNFIDELEAVKQKYADSDEEQSLLNYSNLNFNLDLIISLLLKIDFNKVVINISFIFKYYSMILDILINKFQDFKMCIIFLRFLRVNEIFNLLLTESTQGNYIKRLLHHVPIETTKLLIDIFTGIYRPTISEEYIHEQFNNLKDGVTEHHHQNSSSINDIGKDTDDTNLAIQSYNTFVDYISSTANNTLTLMNFTDSSSINKEEDQQPTYQPPKPRLVFISFIDNPNEFVVFLEAILENYDKFDRFNTNVKDKTDLLITLFEMYLSLANMENNKQEWEQKAMSLYQKHKTLMDYNTVLLLCHLNDFSDEDLLLSLGGEVENEENQLENDQHTGEDRSSEEARELKNERTKSREENLISYNFDMEKLLDEIEDTLPDDHPTLIIDEEYTGENHQVSASNKIELLRSSLNSQNIEKSVEILNKYGPGIPEMYSMTLFYVIKKNSEEFLTKKFGVKNLMLILIKLLKSNVLSVIDLVNIVSLNDLVKFKYLKNFLMNYLEFKTSEIEKNDKLFDYYSKEIETKKSEISKLLVDHNESGDSNDQENVIVVNNLKCHLCGLNLDFPIVHFYCQHSYHQRCLNDFEYDSYNEDLIPSGQLAGSGSKNSTNFKCPKCISEMEAVSNLRMAQDEIGEKNDLFRIALDESEDKFKVINDFFGRGAMEHSRFIMANNSDV</sequence>
<dbReference type="GO" id="GO:0048284">
    <property type="term" value="P:organelle fusion"/>
    <property type="evidence" value="ECO:0007669"/>
    <property type="project" value="TreeGrafter"/>
</dbReference>
<gene>
    <name evidence="9" type="ORF">DASC09_056390</name>
</gene>
<accession>A0AAV5QVT0</accession>
<dbReference type="Proteomes" id="UP001360560">
    <property type="component" value="Unassembled WGS sequence"/>
</dbReference>
<feature type="domain" description="RING-type" evidence="8">
    <location>
        <begin position="1077"/>
        <end position="1136"/>
    </location>
</feature>
<comment type="caution">
    <text evidence="9">The sequence shown here is derived from an EMBL/GenBank/DDBJ whole genome shotgun (WGS) entry which is preliminary data.</text>
</comment>
<evidence type="ECO:0000256" key="7">
    <source>
        <dbReference type="SAM" id="MobiDB-lite"/>
    </source>
</evidence>
<organism evidence="9 10">
    <name type="scientific">Saccharomycopsis crataegensis</name>
    <dbReference type="NCBI Taxonomy" id="43959"/>
    <lineage>
        <taxon>Eukaryota</taxon>
        <taxon>Fungi</taxon>
        <taxon>Dikarya</taxon>
        <taxon>Ascomycota</taxon>
        <taxon>Saccharomycotina</taxon>
        <taxon>Saccharomycetes</taxon>
        <taxon>Saccharomycopsidaceae</taxon>
        <taxon>Saccharomycopsis</taxon>
    </lineage>
</organism>
<dbReference type="GO" id="GO:0030897">
    <property type="term" value="C:HOPS complex"/>
    <property type="evidence" value="ECO:0007669"/>
    <property type="project" value="TreeGrafter"/>
</dbReference>
<dbReference type="Gene3D" id="3.30.40.10">
    <property type="entry name" value="Zinc/RING finger domain, C3HC4 (zinc finger)"/>
    <property type="match status" value="1"/>
</dbReference>
<dbReference type="PROSITE" id="PS50089">
    <property type="entry name" value="ZF_RING_2"/>
    <property type="match status" value="1"/>
</dbReference>
<proteinExistence type="predicted"/>
<evidence type="ECO:0000313" key="9">
    <source>
        <dbReference type="EMBL" id="GMM38300.1"/>
    </source>
</evidence>
<dbReference type="GO" id="GO:0005768">
    <property type="term" value="C:endosome"/>
    <property type="evidence" value="ECO:0007669"/>
    <property type="project" value="TreeGrafter"/>
</dbReference>
<dbReference type="CDD" id="cd16688">
    <property type="entry name" value="RING-H2_Vps11"/>
    <property type="match status" value="1"/>
</dbReference>
<dbReference type="GO" id="GO:0030674">
    <property type="term" value="F:protein-macromolecule adaptor activity"/>
    <property type="evidence" value="ECO:0007669"/>
    <property type="project" value="TreeGrafter"/>
</dbReference>
<evidence type="ECO:0000259" key="8">
    <source>
        <dbReference type="PROSITE" id="PS50089"/>
    </source>
</evidence>
<protein>
    <submittedName>
        <fullName evidence="9">Tethering complex subunit</fullName>
    </submittedName>
</protein>
<dbReference type="AlphaFoldDB" id="A0AAV5QVT0"/>
<dbReference type="GO" id="GO:0008270">
    <property type="term" value="F:zinc ion binding"/>
    <property type="evidence" value="ECO:0007669"/>
    <property type="project" value="UniProtKB-KW"/>
</dbReference>
<dbReference type="InterPro" id="IPR001841">
    <property type="entry name" value="Znf_RING"/>
</dbReference>
<reference evidence="9 10" key="1">
    <citation type="journal article" date="2023" name="Elife">
        <title>Identification of key yeast species and microbe-microbe interactions impacting larval growth of Drosophila in the wild.</title>
        <authorList>
            <person name="Mure A."/>
            <person name="Sugiura Y."/>
            <person name="Maeda R."/>
            <person name="Honda K."/>
            <person name="Sakurai N."/>
            <person name="Takahashi Y."/>
            <person name="Watada M."/>
            <person name="Katoh T."/>
            <person name="Gotoh A."/>
            <person name="Gotoh Y."/>
            <person name="Taniguchi I."/>
            <person name="Nakamura K."/>
            <person name="Hayashi T."/>
            <person name="Katayama T."/>
            <person name="Uemura T."/>
            <person name="Hattori Y."/>
        </authorList>
    </citation>
    <scope>NUCLEOTIDE SEQUENCE [LARGE SCALE GENOMIC DNA]</scope>
    <source>
        <strain evidence="9 10">SC-9</strain>
    </source>
</reference>